<proteinExistence type="predicted"/>
<dbReference type="Proteomes" id="UP001054945">
    <property type="component" value="Unassembled WGS sequence"/>
</dbReference>
<evidence type="ECO:0000313" key="2">
    <source>
        <dbReference type="EMBL" id="GIX97079.1"/>
    </source>
</evidence>
<name>A0AAV4PMI9_CAEEX</name>
<gene>
    <name evidence="2" type="primary">AVEN_76651_1</name>
    <name evidence="2" type="ORF">CEXT_623611</name>
</gene>
<reference evidence="2 3" key="1">
    <citation type="submission" date="2021-06" db="EMBL/GenBank/DDBJ databases">
        <title>Caerostris extrusa draft genome.</title>
        <authorList>
            <person name="Kono N."/>
            <person name="Arakawa K."/>
        </authorList>
    </citation>
    <scope>NUCLEOTIDE SEQUENCE [LARGE SCALE GENOMIC DNA]</scope>
</reference>
<sequence length="202" mass="23622">MVTFGIIFYVHNLLMRKDQLSSVHSNGHFRNNFSTSTTLLCEKINCPQFPQMVTFGRIFSTSTTFLCGKTANSRILPLYRIMTWSVIKSHRTRSVSITLTEIEILVSTPQGYATVPRDDALEYGYRMGGPEHMVERHHKTRGDHSTIKLNWEDKNGDSGDQYWEFNHEDEKPKQRNRKRKVRNNHKKKRKTKTMILTTTTNR</sequence>
<feature type="compositionally biased region" description="Basic residues" evidence="1">
    <location>
        <begin position="174"/>
        <end position="192"/>
    </location>
</feature>
<dbReference type="EMBL" id="BPLR01004736">
    <property type="protein sequence ID" value="GIX97079.1"/>
    <property type="molecule type" value="Genomic_DNA"/>
</dbReference>
<protein>
    <submittedName>
        <fullName evidence="2">Uncharacterized protein</fullName>
    </submittedName>
</protein>
<evidence type="ECO:0000256" key="1">
    <source>
        <dbReference type="SAM" id="MobiDB-lite"/>
    </source>
</evidence>
<dbReference type="AlphaFoldDB" id="A0AAV4PMI9"/>
<comment type="caution">
    <text evidence="2">The sequence shown here is derived from an EMBL/GenBank/DDBJ whole genome shotgun (WGS) entry which is preliminary data.</text>
</comment>
<accession>A0AAV4PMI9</accession>
<keyword evidence="3" id="KW-1185">Reference proteome</keyword>
<evidence type="ECO:0000313" key="3">
    <source>
        <dbReference type="Proteomes" id="UP001054945"/>
    </source>
</evidence>
<feature type="region of interest" description="Disordered" evidence="1">
    <location>
        <begin position="162"/>
        <end position="202"/>
    </location>
</feature>
<feature type="compositionally biased region" description="Low complexity" evidence="1">
    <location>
        <begin position="193"/>
        <end position="202"/>
    </location>
</feature>
<organism evidence="2 3">
    <name type="scientific">Caerostris extrusa</name>
    <name type="common">Bark spider</name>
    <name type="synonym">Caerostris bankana</name>
    <dbReference type="NCBI Taxonomy" id="172846"/>
    <lineage>
        <taxon>Eukaryota</taxon>
        <taxon>Metazoa</taxon>
        <taxon>Ecdysozoa</taxon>
        <taxon>Arthropoda</taxon>
        <taxon>Chelicerata</taxon>
        <taxon>Arachnida</taxon>
        <taxon>Araneae</taxon>
        <taxon>Araneomorphae</taxon>
        <taxon>Entelegynae</taxon>
        <taxon>Araneoidea</taxon>
        <taxon>Araneidae</taxon>
        <taxon>Caerostris</taxon>
    </lineage>
</organism>